<comment type="similarity">
    <text evidence="4">Belongs to the cyclic nucleotide phosphodiesterase class-III family.</text>
</comment>
<evidence type="ECO:0000256" key="3">
    <source>
        <dbReference type="ARBA" id="ARBA00023004"/>
    </source>
</evidence>
<comment type="caution">
    <text evidence="6">The sequence shown here is derived from an EMBL/GenBank/DDBJ whole genome shotgun (WGS) entry which is preliminary data.</text>
</comment>
<dbReference type="Gene3D" id="3.60.21.10">
    <property type="match status" value="1"/>
</dbReference>
<evidence type="ECO:0000256" key="4">
    <source>
        <dbReference type="ARBA" id="ARBA00025742"/>
    </source>
</evidence>
<dbReference type="InterPro" id="IPR050884">
    <property type="entry name" value="CNP_phosphodiesterase-III"/>
</dbReference>
<keyword evidence="3" id="KW-0408">Iron</keyword>
<keyword evidence="7" id="KW-1185">Reference proteome</keyword>
<dbReference type="InterPro" id="IPR004843">
    <property type="entry name" value="Calcineurin-like_PHP"/>
</dbReference>
<gene>
    <name evidence="6" type="ORF">VB776_05735</name>
</gene>
<sequence>MSEKKLRIAVISDLHCHPKRSAGNDTYLLTDMLRTPSNDHPVESLLKVIKKEELSVELTLCPGDFTDKSDLQGFISGWGFSLEISNELKSKDIIATVGNHDVDVYQKNSNYSLTNAKGIKRDFPMKDDAQRDKFWSQGCVFVERDDYRVLVINSSHFHYNKESSGNGNITDDGLEYIENYLKDKNDEKIQIAMSHHPPIAHSIRKLGEDDKIVNGESLLDLLGKYNFDLFIYGHKHDPVLKYYNTTSGNYKIALFSSGSFSSSSNLMFTGIRNAFHVLELSKVTNVCKGTVETWTFIPNSGWIKNFDTSAFAPITGFGSEKSIDEIYTKIVEMFALKNKLAWIEITEQIGDINNLIPDDSKKLDELLKRDGYVSDKHLWECPTFIFNSNSK</sequence>
<evidence type="ECO:0000259" key="5">
    <source>
        <dbReference type="Pfam" id="PF00149"/>
    </source>
</evidence>
<organism evidence="6 7">
    <name type="scientific">Arcicella gelida</name>
    <dbReference type="NCBI Taxonomy" id="2984195"/>
    <lineage>
        <taxon>Bacteria</taxon>
        <taxon>Pseudomonadati</taxon>
        <taxon>Bacteroidota</taxon>
        <taxon>Cytophagia</taxon>
        <taxon>Cytophagales</taxon>
        <taxon>Flectobacillaceae</taxon>
        <taxon>Arcicella</taxon>
    </lineage>
</organism>
<reference evidence="6 7" key="1">
    <citation type="submission" date="2023-12" db="EMBL/GenBank/DDBJ databases">
        <title>Novel species of the genus Arcicella isolated from rivers.</title>
        <authorList>
            <person name="Lu H."/>
        </authorList>
    </citation>
    <scope>NUCLEOTIDE SEQUENCE [LARGE SCALE GENOMIC DNA]</scope>
    <source>
        <strain evidence="6 7">DC2W</strain>
    </source>
</reference>
<evidence type="ECO:0000256" key="2">
    <source>
        <dbReference type="ARBA" id="ARBA00022801"/>
    </source>
</evidence>
<dbReference type="RefSeq" id="WP_323326898.1">
    <property type="nucleotide sequence ID" value="NZ_JAYGIL010000005.1"/>
</dbReference>
<dbReference type="SUPFAM" id="SSF56300">
    <property type="entry name" value="Metallo-dependent phosphatases"/>
    <property type="match status" value="1"/>
</dbReference>
<dbReference type="InterPro" id="IPR029052">
    <property type="entry name" value="Metallo-depent_PP-like"/>
</dbReference>
<dbReference type="PANTHER" id="PTHR42988">
    <property type="entry name" value="PHOSPHOHYDROLASE"/>
    <property type="match status" value="1"/>
</dbReference>
<name>A0ABU5S1Q8_9BACT</name>
<keyword evidence="2" id="KW-0378">Hydrolase</keyword>
<dbReference type="EMBL" id="JAYGIL010000005">
    <property type="protein sequence ID" value="MEA5402404.1"/>
    <property type="molecule type" value="Genomic_DNA"/>
</dbReference>
<feature type="domain" description="Calcineurin-like phosphoesterase" evidence="5">
    <location>
        <begin position="6"/>
        <end position="238"/>
    </location>
</feature>
<keyword evidence="1" id="KW-0479">Metal-binding</keyword>
<dbReference type="Pfam" id="PF00149">
    <property type="entry name" value="Metallophos"/>
    <property type="match status" value="1"/>
</dbReference>
<evidence type="ECO:0000256" key="1">
    <source>
        <dbReference type="ARBA" id="ARBA00022723"/>
    </source>
</evidence>
<dbReference type="Proteomes" id="UP001303899">
    <property type="component" value="Unassembled WGS sequence"/>
</dbReference>
<evidence type="ECO:0000313" key="6">
    <source>
        <dbReference type="EMBL" id="MEA5402404.1"/>
    </source>
</evidence>
<protein>
    <submittedName>
        <fullName evidence="6">Metallophosphoesterase</fullName>
    </submittedName>
</protein>
<evidence type="ECO:0000313" key="7">
    <source>
        <dbReference type="Proteomes" id="UP001303899"/>
    </source>
</evidence>
<dbReference type="PANTHER" id="PTHR42988:SF2">
    <property type="entry name" value="CYCLIC NUCLEOTIDE PHOSPHODIESTERASE CBUA0032-RELATED"/>
    <property type="match status" value="1"/>
</dbReference>
<proteinExistence type="inferred from homology"/>
<accession>A0ABU5S1Q8</accession>